<comment type="caution">
    <text evidence="9">The sequence shown here is derived from an EMBL/GenBank/DDBJ whole genome shotgun (WGS) entry which is preliminary data.</text>
</comment>
<evidence type="ECO:0000256" key="7">
    <source>
        <dbReference type="RuleBase" id="RU363032"/>
    </source>
</evidence>
<dbReference type="Pfam" id="PF00528">
    <property type="entry name" value="BPD_transp_1"/>
    <property type="match status" value="1"/>
</dbReference>
<dbReference type="InterPro" id="IPR025966">
    <property type="entry name" value="OppC_N"/>
</dbReference>
<dbReference type="InterPro" id="IPR050366">
    <property type="entry name" value="BP-dependent_transpt_permease"/>
</dbReference>
<dbReference type="EMBL" id="ADFP01000097">
    <property type="protein sequence ID" value="EFB90072.1"/>
    <property type="molecule type" value="Genomic_DNA"/>
</dbReference>
<evidence type="ECO:0000256" key="5">
    <source>
        <dbReference type="ARBA" id="ARBA00022989"/>
    </source>
</evidence>
<dbReference type="RefSeq" id="WP_009165510.1">
    <property type="nucleotide sequence ID" value="NZ_ADFP01000097.1"/>
</dbReference>
<keyword evidence="5 7" id="KW-1133">Transmembrane helix</keyword>
<evidence type="ECO:0000313" key="9">
    <source>
        <dbReference type="EMBL" id="EFB90072.1"/>
    </source>
</evidence>
<dbReference type="InterPro" id="IPR035906">
    <property type="entry name" value="MetI-like_sf"/>
</dbReference>
<protein>
    <submittedName>
        <fullName evidence="9">ABC transporter, permease protein</fullName>
    </submittedName>
</protein>
<feature type="domain" description="ABC transmembrane type-1" evidence="8">
    <location>
        <begin position="109"/>
        <end position="294"/>
    </location>
</feature>
<feature type="transmembrane region" description="Helical" evidence="7">
    <location>
        <begin position="42"/>
        <end position="63"/>
    </location>
</feature>
<keyword evidence="3" id="KW-1003">Cell membrane</keyword>
<dbReference type="InterPro" id="IPR000515">
    <property type="entry name" value="MetI-like"/>
</dbReference>
<dbReference type="Proteomes" id="UP000006462">
    <property type="component" value="Unassembled WGS sequence"/>
</dbReference>
<gene>
    <name evidence="9" type="ORF">HMPREF7215_0965</name>
</gene>
<comment type="similarity">
    <text evidence="7">Belongs to the binding-protein-dependent transport system permease family.</text>
</comment>
<keyword evidence="2 7" id="KW-0813">Transport</keyword>
<keyword evidence="4 7" id="KW-0812">Transmembrane</keyword>
<dbReference type="SUPFAM" id="SSF161098">
    <property type="entry name" value="MetI-like"/>
    <property type="match status" value="1"/>
</dbReference>
<evidence type="ECO:0000256" key="1">
    <source>
        <dbReference type="ARBA" id="ARBA00004651"/>
    </source>
</evidence>
<keyword evidence="10" id="KW-1185">Reference proteome</keyword>
<feature type="transmembrane region" description="Helical" evidence="7">
    <location>
        <begin position="272"/>
        <end position="293"/>
    </location>
</feature>
<evidence type="ECO:0000256" key="6">
    <source>
        <dbReference type="ARBA" id="ARBA00023136"/>
    </source>
</evidence>
<evidence type="ECO:0000256" key="2">
    <source>
        <dbReference type="ARBA" id="ARBA00022448"/>
    </source>
</evidence>
<dbReference type="PROSITE" id="PS50928">
    <property type="entry name" value="ABC_TM1"/>
    <property type="match status" value="1"/>
</dbReference>
<reference evidence="9 10" key="1">
    <citation type="submission" date="2009-12" db="EMBL/GenBank/DDBJ databases">
        <authorList>
            <person name="Shrivastava S."/>
            <person name="Madupu R."/>
            <person name="Durkin A.S."/>
            <person name="Torralba M."/>
            <person name="Methe B."/>
            <person name="Sutton G.G."/>
            <person name="Strausberg R.L."/>
            <person name="Nelson K.E."/>
        </authorList>
    </citation>
    <scope>NUCLEOTIDE SEQUENCE [LARGE SCALE GENOMIC DNA]</scope>
    <source>
        <strain evidence="9 10">W5455</strain>
    </source>
</reference>
<name>A0ABM9ZT58_9BACT</name>
<proteinExistence type="inferred from homology"/>
<evidence type="ECO:0000313" key="10">
    <source>
        <dbReference type="Proteomes" id="UP000006462"/>
    </source>
</evidence>
<dbReference type="Pfam" id="PF12911">
    <property type="entry name" value="OppC_N"/>
    <property type="match status" value="1"/>
</dbReference>
<comment type="subcellular location">
    <subcellularLocation>
        <location evidence="1 7">Cell membrane</location>
        <topology evidence="1 7">Multi-pass membrane protein</topology>
    </subcellularLocation>
</comment>
<organism evidence="9 10">
    <name type="scientific">Pyramidobacter piscolens W5455</name>
    <dbReference type="NCBI Taxonomy" id="352165"/>
    <lineage>
        <taxon>Bacteria</taxon>
        <taxon>Thermotogati</taxon>
        <taxon>Synergistota</taxon>
        <taxon>Synergistia</taxon>
        <taxon>Synergistales</taxon>
        <taxon>Dethiosulfovibrionaceae</taxon>
        <taxon>Pyramidobacter</taxon>
    </lineage>
</organism>
<dbReference type="Gene3D" id="1.10.3720.10">
    <property type="entry name" value="MetI-like"/>
    <property type="match status" value="1"/>
</dbReference>
<evidence type="ECO:0000256" key="4">
    <source>
        <dbReference type="ARBA" id="ARBA00022692"/>
    </source>
</evidence>
<dbReference type="PANTHER" id="PTHR43386:SF25">
    <property type="entry name" value="PEPTIDE ABC TRANSPORTER PERMEASE PROTEIN"/>
    <property type="match status" value="1"/>
</dbReference>
<feature type="transmembrane region" description="Helical" evidence="7">
    <location>
        <begin position="153"/>
        <end position="178"/>
    </location>
</feature>
<accession>A0ABM9ZT58</accession>
<keyword evidence="6 7" id="KW-0472">Membrane</keyword>
<evidence type="ECO:0000259" key="8">
    <source>
        <dbReference type="PROSITE" id="PS50928"/>
    </source>
</evidence>
<evidence type="ECO:0000256" key="3">
    <source>
        <dbReference type="ARBA" id="ARBA00022475"/>
    </source>
</evidence>
<sequence>MNDNSKNARSRSVVAQNQIGNESLPLTTYWKDVRRRFLKNKIAVVGLAILLIIIVLCVGAPCFTRYDPMMDMDLMNTLVRPFSQEHIFGTDDLGRDIWSRLLYGGRMSAMTGMSVTLLSAAFGIVIGLASGYYGSWVDALLMRFTDIMLSFPFLIIAIAIMAALGSSQGNVILALAIVGWPKFARLTRGQVLAIKNTEYVESARVAGFKNTRIIFNHIFPNCIGPLIIQATLSTGSAILSASGLSYLGLGCDAAAPDWGVMLNQGRNYLQQASYLTTIPGIAISLTVLSMNWIGDGLRDAFDPKMRK</sequence>
<dbReference type="CDD" id="cd06261">
    <property type="entry name" value="TM_PBP2"/>
    <property type="match status" value="1"/>
</dbReference>
<dbReference type="PANTHER" id="PTHR43386">
    <property type="entry name" value="OLIGOPEPTIDE TRANSPORT SYSTEM PERMEASE PROTEIN APPC"/>
    <property type="match status" value="1"/>
</dbReference>
<feature type="transmembrane region" description="Helical" evidence="7">
    <location>
        <begin position="109"/>
        <end position="133"/>
    </location>
</feature>